<gene>
    <name evidence="2" type="ORF">H310_11846</name>
</gene>
<keyword evidence="1" id="KW-0812">Transmembrane</keyword>
<dbReference type="GeneID" id="20088896"/>
<dbReference type="AlphaFoldDB" id="A0A024TKK1"/>
<feature type="transmembrane region" description="Helical" evidence="1">
    <location>
        <begin position="161"/>
        <end position="183"/>
    </location>
</feature>
<protein>
    <recommendedName>
        <fullName evidence="3">Ig-like domain-containing protein</fullName>
    </recommendedName>
</protein>
<evidence type="ECO:0000256" key="1">
    <source>
        <dbReference type="SAM" id="Phobius"/>
    </source>
</evidence>
<dbReference type="VEuPathDB" id="FungiDB:H310_11846"/>
<organism evidence="2">
    <name type="scientific">Aphanomyces invadans</name>
    <dbReference type="NCBI Taxonomy" id="157072"/>
    <lineage>
        <taxon>Eukaryota</taxon>
        <taxon>Sar</taxon>
        <taxon>Stramenopiles</taxon>
        <taxon>Oomycota</taxon>
        <taxon>Saprolegniomycetes</taxon>
        <taxon>Saprolegniales</taxon>
        <taxon>Verrucalvaceae</taxon>
        <taxon>Aphanomyces</taxon>
    </lineage>
</organism>
<keyword evidence="1" id="KW-1133">Transmembrane helix</keyword>
<dbReference type="RefSeq" id="XP_008876883.1">
    <property type="nucleotide sequence ID" value="XM_008878661.1"/>
</dbReference>
<name>A0A024TKK1_9STRA</name>
<reference evidence="2" key="1">
    <citation type="submission" date="2013-12" db="EMBL/GenBank/DDBJ databases">
        <title>The Genome Sequence of Aphanomyces invadans NJM9701.</title>
        <authorList>
            <consortium name="The Broad Institute Genomics Platform"/>
            <person name="Russ C."/>
            <person name="Tyler B."/>
            <person name="van West P."/>
            <person name="Dieguez-Uribeondo J."/>
            <person name="Young S.K."/>
            <person name="Zeng Q."/>
            <person name="Gargeya S."/>
            <person name="Fitzgerald M."/>
            <person name="Abouelleil A."/>
            <person name="Alvarado L."/>
            <person name="Chapman S.B."/>
            <person name="Gainer-Dewar J."/>
            <person name="Goldberg J."/>
            <person name="Griggs A."/>
            <person name="Gujja S."/>
            <person name="Hansen M."/>
            <person name="Howarth C."/>
            <person name="Imamovic A."/>
            <person name="Ireland A."/>
            <person name="Larimer J."/>
            <person name="McCowan C."/>
            <person name="Murphy C."/>
            <person name="Pearson M."/>
            <person name="Poon T.W."/>
            <person name="Priest M."/>
            <person name="Roberts A."/>
            <person name="Saif S."/>
            <person name="Shea T."/>
            <person name="Sykes S."/>
            <person name="Wortman J."/>
            <person name="Nusbaum C."/>
            <person name="Birren B."/>
        </authorList>
    </citation>
    <scope>NUCLEOTIDE SEQUENCE [LARGE SCALE GENOMIC DNA]</scope>
    <source>
        <strain evidence="2">NJM9701</strain>
    </source>
</reference>
<evidence type="ECO:0000313" key="2">
    <source>
        <dbReference type="EMBL" id="ETV94568.1"/>
    </source>
</evidence>
<accession>A0A024TKK1</accession>
<keyword evidence="1" id="KW-0472">Membrane</keyword>
<proteinExistence type="predicted"/>
<dbReference type="EMBL" id="KI913985">
    <property type="protein sequence ID" value="ETV94568.1"/>
    <property type="molecule type" value="Genomic_DNA"/>
</dbReference>
<evidence type="ECO:0008006" key="3">
    <source>
        <dbReference type="Google" id="ProtNLM"/>
    </source>
</evidence>
<sequence length="329" mass="35473">MGETNGKAAIAWITMEVPKEPSIMRDKVRSFCRSNNNSSTLNVIAPELVAFSVECPGQINSSTTTITWTYVPSPSLSRPIGIQYATCVQDTCTPLLYVTDASASVIVQNATIPGPGNYSVHLQLVWTTPSSMTVECVASTSIEMVASSPTDSFSTSGTTHVLVVVGIVAAAAVVFIAVGRVIYVRRRRSRSKEGIALDTPVDVAPTASLVPPSAGRPSSWFEAVYNNDHSLPTSILHDDRFTRAILRSSVPSDKDMSFHSHSELFDTTSLHDDTPAISVATSSSCTSLSNLMQTPWHDFNQGRSPGNSSYNSSLNSSRFDHYLTSDLEE</sequence>
<dbReference type="OrthoDB" id="79869at2759"/>